<dbReference type="GO" id="GO:0003700">
    <property type="term" value="F:DNA-binding transcription factor activity"/>
    <property type="evidence" value="ECO:0007669"/>
    <property type="project" value="InterPro"/>
</dbReference>
<dbReference type="InterPro" id="IPR036388">
    <property type="entry name" value="WH-like_DNA-bd_sf"/>
</dbReference>
<keyword evidence="6" id="KW-1185">Reference proteome</keyword>
<evidence type="ECO:0000256" key="1">
    <source>
        <dbReference type="ARBA" id="ARBA00023015"/>
    </source>
</evidence>
<dbReference type="InterPro" id="IPR023187">
    <property type="entry name" value="Tscrpt_reg_MarR-type_CS"/>
</dbReference>
<keyword evidence="1" id="KW-0805">Transcription regulation</keyword>
<evidence type="ECO:0000256" key="3">
    <source>
        <dbReference type="ARBA" id="ARBA00023163"/>
    </source>
</evidence>
<name>A0A1H0BVV9_9HYPH</name>
<sequence length="174" mass="19298">MAEHSTGNMFGFLLTDTSRLFRQFFERTVQENGLGLTPGEIRTLGFTIRFRGSRQAVLAERMGVEPMTLSAYLDRLEARGLIVRTVDAADRRAKLIEPTEEAGRVMLELDPLFIDIYQRATRGMSDEEVTLMSDALQKLRSNLTTEPPISTANDFSMVATSQSASSSALEKGAD</sequence>
<dbReference type="Gene3D" id="1.10.10.10">
    <property type="entry name" value="Winged helix-like DNA-binding domain superfamily/Winged helix DNA-binding domain"/>
    <property type="match status" value="1"/>
</dbReference>
<dbReference type="Proteomes" id="UP000198793">
    <property type="component" value="Unassembled WGS sequence"/>
</dbReference>
<evidence type="ECO:0000313" key="6">
    <source>
        <dbReference type="Proteomes" id="UP000198793"/>
    </source>
</evidence>
<evidence type="ECO:0000259" key="4">
    <source>
        <dbReference type="PROSITE" id="PS50995"/>
    </source>
</evidence>
<dbReference type="PRINTS" id="PR00598">
    <property type="entry name" value="HTHMARR"/>
</dbReference>
<dbReference type="PROSITE" id="PS01117">
    <property type="entry name" value="HTH_MARR_1"/>
    <property type="match status" value="1"/>
</dbReference>
<proteinExistence type="predicted"/>
<dbReference type="InterPro" id="IPR000835">
    <property type="entry name" value="HTH_MarR-typ"/>
</dbReference>
<dbReference type="GO" id="GO:0003677">
    <property type="term" value="F:DNA binding"/>
    <property type="evidence" value="ECO:0007669"/>
    <property type="project" value="UniProtKB-KW"/>
</dbReference>
<dbReference type="EMBL" id="FNIT01000001">
    <property type="protein sequence ID" value="SDN49733.1"/>
    <property type="molecule type" value="Genomic_DNA"/>
</dbReference>
<keyword evidence="3" id="KW-0804">Transcription</keyword>
<dbReference type="InterPro" id="IPR036390">
    <property type="entry name" value="WH_DNA-bd_sf"/>
</dbReference>
<reference evidence="5 6" key="1">
    <citation type="submission" date="2016-10" db="EMBL/GenBank/DDBJ databases">
        <authorList>
            <person name="de Groot N.N."/>
        </authorList>
    </citation>
    <scope>NUCLEOTIDE SEQUENCE [LARGE SCALE GENOMIC DNA]</scope>
    <source>
        <strain evidence="6">L7-484,KACC 16230,DSM 25025</strain>
    </source>
</reference>
<organism evidence="5 6">
    <name type="scientific">Aureimonas jatrophae</name>
    <dbReference type="NCBI Taxonomy" id="1166073"/>
    <lineage>
        <taxon>Bacteria</taxon>
        <taxon>Pseudomonadati</taxon>
        <taxon>Pseudomonadota</taxon>
        <taxon>Alphaproteobacteria</taxon>
        <taxon>Hyphomicrobiales</taxon>
        <taxon>Aurantimonadaceae</taxon>
        <taxon>Aureimonas</taxon>
    </lineage>
</organism>
<dbReference type="SMART" id="SM00347">
    <property type="entry name" value="HTH_MARR"/>
    <property type="match status" value="1"/>
</dbReference>
<dbReference type="PROSITE" id="PS50995">
    <property type="entry name" value="HTH_MARR_2"/>
    <property type="match status" value="1"/>
</dbReference>
<feature type="domain" description="HTH marR-type" evidence="4">
    <location>
        <begin position="7"/>
        <end position="141"/>
    </location>
</feature>
<evidence type="ECO:0000313" key="5">
    <source>
        <dbReference type="EMBL" id="SDN49733.1"/>
    </source>
</evidence>
<dbReference type="SUPFAM" id="SSF46785">
    <property type="entry name" value="Winged helix' DNA-binding domain"/>
    <property type="match status" value="1"/>
</dbReference>
<evidence type="ECO:0000256" key="2">
    <source>
        <dbReference type="ARBA" id="ARBA00023125"/>
    </source>
</evidence>
<protein>
    <submittedName>
        <fullName evidence="5">DNA-binding transcriptional regulator, MarR family</fullName>
    </submittedName>
</protein>
<dbReference type="GO" id="GO:0006950">
    <property type="term" value="P:response to stress"/>
    <property type="evidence" value="ECO:0007669"/>
    <property type="project" value="TreeGrafter"/>
</dbReference>
<keyword evidence="2 5" id="KW-0238">DNA-binding</keyword>
<accession>A0A1H0BVV9</accession>
<gene>
    <name evidence="5" type="ORF">SAMN05192530_10123</name>
</gene>
<dbReference type="PANTHER" id="PTHR33164">
    <property type="entry name" value="TRANSCRIPTIONAL REGULATOR, MARR FAMILY"/>
    <property type="match status" value="1"/>
</dbReference>
<dbReference type="InterPro" id="IPR039422">
    <property type="entry name" value="MarR/SlyA-like"/>
</dbReference>
<dbReference type="RefSeq" id="WP_342355843.1">
    <property type="nucleotide sequence ID" value="NZ_JACIDP010000001.1"/>
</dbReference>
<dbReference type="AlphaFoldDB" id="A0A1H0BVV9"/>
<dbReference type="PANTHER" id="PTHR33164:SF64">
    <property type="entry name" value="TRANSCRIPTIONAL REGULATOR SLYA"/>
    <property type="match status" value="1"/>
</dbReference>
<dbReference type="Pfam" id="PF12802">
    <property type="entry name" value="MarR_2"/>
    <property type="match status" value="1"/>
</dbReference>